<comment type="caution">
    <text evidence="7">The sequence shown here is derived from an EMBL/GenBank/DDBJ whole genome shotgun (WGS) entry which is preliminary data.</text>
</comment>
<sequence length="115" mass="12428">MDEQTNNPQAPATPPVDPDQIRTSHQPNQPTEQPTGDQEVQIGNYKVQVKRSLCIGAASCVAISPTTFQLDGENKAVIQQGSTDSENNILMAAQACPTKAIVIVDTQTNNQIWPE</sequence>
<dbReference type="Pfam" id="PF13370">
    <property type="entry name" value="Fer4_13"/>
    <property type="match status" value="1"/>
</dbReference>
<feature type="compositionally biased region" description="Polar residues" evidence="6">
    <location>
        <begin position="21"/>
        <end position="38"/>
    </location>
</feature>
<dbReference type="InterPro" id="IPR051269">
    <property type="entry name" value="Fe-S_cluster_ET"/>
</dbReference>
<dbReference type="Proteomes" id="UP000034601">
    <property type="component" value="Unassembled WGS sequence"/>
</dbReference>
<evidence type="ECO:0000256" key="2">
    <source>
        <dbReference type="ARBA" id="ARBA00022723"/>
    </source>
</evidence>
<dbReference type="GO" id="GO:0046872">
    <property type="term" value="F:metal ion binding"/>
    <property type="evidence" value="ECO:0007669"/>
    <property type="project" value="UniProtKB-KW"/>
</dbReference>
<keyword evidence="3" id="KW-0249">Electron transport</keyword>
<dbReference type="PANTHER" id="PTHR36923">
    <property type="entry name" value="FERREDOXIN"/>
    <property type="match status" value="1"/>
</dbReference>
<evidence type="ECO:0000256" key="6">
    <source>
        <dbReference type="SAM" id="MobiDB-lite"/>
    </source>
</evidence>
<gene>
    <name evidence="7" type="ORF">UU29_C0012G0033</name>
</gene>
<accession>A0A0G0WDY0</accession>
<reference evidence="7 8" key="1">
    <citation type="journal article" date="2015" name="Nature">
        <title>rRNA introns, odd ribosomes, and small enigmatic genomes across a large radiation of phyla.</title>
        <authorList>
            <person name="Brown C.T."/>
            <person name="Hug L.A."/>
            <person name="Thomas B.C."/>
            <person name="Sharon I."/>
            <person name="Castelle C.J."/>
            <person name="Singh A."/>
            <person name="Wilkins M.J."/>
            <person name="Williams K.H."/>
            <person name="Banfield J.F."/>
        </authorList>
    </citation>
    <scope>NUCLEOTIDE SEQUENCE [LARGE SCALE GENOMIC DNA]</scope>
</reference>
<evidence type="ECO:0000256" key="5">
    <source>
        <dbReference type="ARBA" id="ARBA00023014"/>
    </source>
</evidence>
<evidence type="ECO:0000256" key="4">
    <source>
        <dbReference type="ARBA" id="ARBA00023004"/>
    </source>
</evidence>
<keyword evidence="5" id="KW-0411">Iron-sulfur</keyword>
<evidence type="ECO:0000313" key="8">
    <source>
        <dbReference type="Proteomes" id="UP000034601"/>
    </source>
</evidence>
<name>A0A0G0WDY0_9BACT</name>
<keyword evidence="2" id="KW-0479">Metal-binding</keyword>
<feature type="compositionally biased region" description="Polar residues" evidence="6">
    <location>
        <begin position="1"/>
        <end position="10"/>
    </location>
</feature>
<dbReference type="SUPFAM" id="SSF54862">
    <property type="entry name" value="4Fe-4S ferredoxins"/>
    <property type="match status" value="1"/>
</dbReference>
<dbReference type="Gene3D" id="3.30.70.20">
    <property type="match status" value="1"/>
</dbReference>
<keyword evidence="4" id="KW-0408">Iron</keyword>
<evidence type="ECO:0000256" key="3">
    <source>
        <dbReference type="ARBA" id="ARBA00022982"/>
    </source>
</evidence>
<feature type="region of interest" description="Disordered" evidence="6">
    <location>
        <begin position="1"/>
        <end position="40"/>
    </location>
</feature>
<evidence type="ECO:0000313" key="7">
    <source>
        <dbReference type="EMBL" id="KKR82495.1"/>
    </source>
</evidence>
<organism evidence="7 8">
    <name type="scientific">Candidatus Daviesbacteria bacterium GW2011_GWA2_40_9</name>
    <dbReference type="NCBI Taxonomy" id="1618424"/>
    <lineage>
        <taxon>Bacteria</taxon>
        <taxon>Candidatus Daviesiibacteriota</taxon>
    </lineage>
</organism>
<dbReference type="GO" id="GO:0051536">
    <property type="term" value="F:iron-sulfur cluster binding"/>
    <property type="evidence" value="ECO:0007669"/>
    <property type="project" value="UniProtKB-KW"/>
</dbReference>
<proteinExistence type="predicted"/>
<keyword evidence="1" id="KW-0813">Transport</keyword>
<dbReference type="EMBL" id="LCAB01000012">
    <property type="protein sequence ID" value="KKR82495.1"/>
    <property type="molecule type" value="Genomic_DNA"/>
</dbReference>
<evidence type="ECO:0000256" key="1">
    <source>
        <dbReference type="ARBA" id="ARBA00022448"/>
    </source>
</evidence>
<protein>
    <recommendedName>
        <fullName evidence="9">Ferredoxin</fullName>
    </recommendedName>
</protein>
<dbReference type="AlphaFoldDB" id="A0A0G0WDY0"/>
<dbReference type="PANTHER" id="PTHR36923:SF3">
    <property type="entry name" value="FERREDOXIN"/>
    <property type="match status" value="1"/>
</dbReference>
<evidence type="ECO:0008006" key="9">
    <source>
        <dbReference type="Google" id="ProtNLM"/>
    </source>
</evidence>